<dbReference type="EMBL" id="BLJY01000010">
    <property type="protein sequence ID" value="GFF19252.1"/>
    <property type="molecule type" value="Genomic_DNA"/>
</dbReference>
<dbReference type="Proteomes" id="UP000452235">
    <property type="component" value="Unassembled WGS sequence"/>
</dbReference>
<organism evidence="2 3">
    <name type="scientific">Aspergillus terreus</name>
    <dbReference type="NCBI Taxonomy" id="33178"/>
    <lineage>
        <taxon>Eukaryota</taxon>
        <taxon>Fungi</taxon>
        <taxon>Dikarya</taxon>
        <taxon>Ascomycota</taxon>
        <taxon>Pezizomycotina</taxon>
        <taxon>Eurotiomycetes</taxon>
        <taxon>Eurotiomycetidae</taxon>
        <taxon>Eurotiales</taxon>
        <taxon>Aspergillaceae</taxon>
        <taxon>Aspergillus</taxon>
        <taxon>Aspergillus subgen. Circumdati</taxon>
    </lineage>
</organism>
<feature type="region of interest" description="Disordered" evidence="1">
    <location>
        <begin position="290"/>
        <end position="334"/>
    </location>
</feature>
<gene>
    <name evidence="2" type="ORF">ATEIFO6365_0010002500</name>
</gene>
<feature type="region of interest" description="Disordered" evidence="1">
    <location>
        <begin position="435"/>
        <end position="477"/>
    </location>
</feature>
<feature type="region of interest" description="Disordered" evidence="1">
    <location>
        <begin position="1"/>
        <end position="22"/>
    </location>
</feature>
<dbReference type="PANTHER" id="PTHR38113:SF1">
    <property type="entry name" value="DUF2293 DOMAIN-CONTAINING PROTEIN"/>
    <property type="match status" value="1"/>
</dbReference>
<feature type="region of interest" description="Disordered" evidence="1">
    <location>
        <begin position="397"/>
        <end position="423"/>
    </location>
</feature>
<feature type="compositionally biased region" description="Basic and acidic residues" evidence="1">
    <location>
        <begin position="782"/>
        <end position="802"/>
    </location>
</feature>
<dbReference type="AlphaFoldDB" id="A0A5M3Z902"/>
<comment type="caution">
    <text evidence="2">The sequence shown here is derived from an EMBL/GenBank/DDBJ whole genome shotgun (WGS) entry which is preliminary data.</text>
</comment>
<accession>A0A5M3Z902</accession>
<dbReference type="OrthoDB" id="5288828at2759"/>
<feature type="compositionally biased region" description="Basic and acidic residues" evidence="1">
    <location>
        <begin position="726"/>
        <end position="735"/>
    </location>
</feature>
<feature type="region of interest" description="Disordered" evidence="1">
    <location>
        <begin position="700"/>
        <end position="812"/>
    </location>
</feature>
<dbReference type="VEuPathDB" id="FungiDB:ATEG_08510"/>
<feature type="compositionally biased region" description="Polar residues" evidence="1">
    <location>
        <begin position="410"/>
        <end position="420"/>
    </location>
</feature>
<feature type="region of interest" description="Disordered" evidence="1">
    <location>
        <begin position="649"/>
        <end position="673"/>
    </location>
</feature>
<feature type="region of interest" description="Disordered" evidence="1">
    <location>
        <begin position="357"/>
        <end position="377"/>
    </location>
</feature>
<reference evidence="2 3" key="1">
    <citation type="submission" date="2020-01" db="EMBL/GenBank/DDBJ databases">
        <title>Aspergillus terreus IFO 6365 whole genome shotgun sequence.</title>
        <authorList>
            <person name="Kanamasa S."/>
            <person name="Takahashi H."/>
        </authorList>
    </citation>
    <scope>NUCLEOTIDE SEQUENCE [LARGE SCALE GENOMIC DNA]</scope>
    <source>
        <strain evidence="2 3">IFO 6365</strain>
    </source>
</reference>
<evidence type="ECO:0000313" key="3">
    <source>
        <dbReference type="Proteomes" id="UP000452235"/>
    </source>
</evidence>
<evidence type="ECO:0000256" key="1">
    <source>
        <dbReference type="SAM" id="MobiDB-lite"/>
    </source>
</evidence>
<dbReference type="PANTHER" id="PTHR38113">
    <property type="match status" value="1"/>
</dbReference>
<proteinExistence type="predicted"/>
<dbReference type="InterPro" id="IPR018744">
    <property type="entry name" value="DUF2293"/>
</dbReference>
<evidence type="ECO:0000313" key="2">
    <source>
        <dbReference type="EMBL" id="GFF19252.1"/>
    </source>
</evidence>
<feature type="compositionally biased region" description="Polar residues" evidence="1">
    <location>
        <begin position="290"/>
        <end position="309"/>
    </location>
</feature>
<protein>
    <submittedName>
        <fullName evidence="2">Uncharacterized protein</fullName>
    </submittedName>
</protein>
<sequence length="838" mass="93221">MARVSRRPVSAFARRASSRAAHKTARRHKVIMESITQEKKKLRSVISFEAKAPPGYTFIPAGNPHLTTACKELCRKDGLKIFAVSTTPHMHTHNLSQHVHRIGYHFPSAVVANACMELGVYLTATGKAVPFQEINNAQPRKRADSEMSQITINTEARDVLKDLFPNIPDNDLNQIIKTAFQKGQRKVGTAVELPLARRAQLAVVAHIRHVYTNYDKLLKMTSFHEARSLVEEHTLAKLVEWRGDDENGKTVLEDVFREVIVISDDDDSDAEEDVPKPSDRDYSVEVISSQPRVDVLQTQPANTANSGPQDLSEDDVPPGFRVIPRDPKRSKVDRRGFSRYQAWDRAINRYRNVAMGNSQQGSHMSPRDPNLPYGSGQSIQAPIELDLEHFPQRISRPRHVSVPSHGGPNKRSSGPSNAGYNSPLERHQQKLFSVAESPYEQPSARPSDITSQGQPSPHHGNKALNRRGDSPNAPVFVSGPKEVFQKTLDYPGHYSRASGPSYKEHTSKLQDHVLPSIEAPLPADRQLPETGTLDHLAKRMSGGFSLRSMTPHATNQESLRTPLEIASTGEQAPKRRRMAYAHPAPVDDLRFIPGPSTTLVEPYAGARAPERVLAAPMTRYPVLVEENYKTLAPVSTSGLREPLVHHSMNRPGVEKLPSLSMHGDSERTGTNGVILPRESLPKRHYADDFVRTVDIREPILIGSPPRTRPQASHVAGARGLPATASPRDRYQHELPSKVTSRLPERPHSGRVRSTAYGHPAAENLSPRSHVHTLPGPPPSARPYERRRDDPFDSTRPIYEVHHPSPTALEPPRPVYVRALDRPPLQSTLPEERPVVIVD</sequence>
<dbReference type="Pfam" id="PF10056">
    <property type="entry name" value="DUF2293"/>
    <property type="match status" value="1"/>
</dbReference>
<keyword evidence="3" id="KW-1185">Reference proteome</keyword>
<feature type="compositionally biased region" description="Basic and acidic residues" evidence="1">
    <location>
        <begin position="323"/>
        <end position="334"/>
    </location>
</feature>
<name>A0A5M3Z902_ASPTE</name>